<gene>
    <name evidence="3" type="ORF">METZ01_LOCUS271795</name>
</gene>
<evidence type="ECO:0000256" key="1">
    <source>
        <dbReference type="ARBA" id="ARBA00022529"/>
    </source>
</evidence>
<dbReference type="Gene3D" id="1.10.530.40">
    <property type="match status" value="1"/>
</dbReference>
<evidence type="ECO:0008006" key="4">
    <source>
        <dbReference type="Google" id="ProtNLM"/>
    </source>
</evidence>
<dbReference type="GO" id="GO:0003796">
    <property type="term" value="F:lysozyme activity"/>
    <property type="evidence" value="ECO:0007669"/>
    <property type="project" value="InterPro"/>
</dbReference>
<keyword evidence="1" id="KW-0929">Antimicrobial</keyword>
<reference evidence="3" key="1">
    <citation type="submission" date="2018-05" db="EMBL/GenBank/DDBJ databases">
        <authorList>
            <person name="Lanie J.A."/>
            <person name="Ng W.-L."/>
            <person name="Kazmierczak K.M."/>
            <person name="Andrzejewski T.M."/>
            <person name="Davidsen T.M."/>
            <person name="Wayne K.J."/>
            <person name="Tettelin H."/>
            <person name="Glass J.I."/>
            <person name="Rusch D."/>
            <person name="Podicherti R."/>
            <person name="Tsui H.-C.T."/>
            <person name="Winkler M.E."/>
        </authorList>
    </citation>
    <scope>NUCLEOTIDE SEQUENCE</scope>
</reference>
<protein>
    <recommendedName>
        <fullName evidence="4">Lysozyme</fullName>
    </recommendedName>
</protein>
<sequence>VLIEMIFQLGINGQKKFIKMNEYMKKKQVFMASLEMINSLWYSQTPKRVDYLINILLKRHDEKKEK</sequence>
<feature type="non-terminal residue" evidence="3">
    <location>
        <position position="1"/>
    </location>
</feature>
<evidence type="ECO:0000313" key="3">
    <source>
        <dbReference type="EMBL" id="SVC18941.1"/>
    </source>
</evidence>
<dbReference type="SUPFAM" id="SSF53955">
    <property type="entry name" value="Lysozyme-like"/>
    <property type="match status" value="1"/>
</dbReference>
<proteinExistence type="predicted"/>
<name>A0A382K8B5_9ZZZZ</name>
<dbReference type="GO" id="GO:0042742">
    <property type="term" value="P:defense response to bacterium"/>
    <property type="evidence" value="ECO:0007669"/>
    <property type="project" value="UniProtKB-KW"/>
</dbReference>
<dbReference type="EMBL" id="UINC01078147">
    <property type="protein sequence ID" value="SVC18941.1"/>
    <property type="molecule type" value="Genomic_DNA"/>
</dbReference>
<dbReference type="GO" id="GO:0031640">
    <property type="term" value="P:killing of cells of another organism"/>
    <property type="evidence" value="ECO:0007669"/>
    <property type="project" value="UniProtKB-KW"/>
</dbReference>
<dbReference type="InterPro" id="IPR023347">
    <property type="entry name" value="Lysozyme_dom_sf"/>
</dbReference>
<dbReference type="AlphaFoldDB" id="A0A382K8B5"/>
<keyword evidence="2" id="KW-0081">Bacteriolytic enzyme</keyword>
<accession>A0A382K8B5</accession>
<dbReference type="InterPro" id="IPR023346">
    <property type="entry name" value="Lysozyme-like_dom_sf"/>
</dbReference>
<organism evidence="3">
    <name type="scientific">marine metagenome</name>
    <dbReference type="NCBI Taxonomy" id="408172"/>
    <lineage>
        <taxon>unclassified sequences</taxon>
        <taxon>metagenomes</taxon>
        <taxon>ecological metagenomes</taxon>
    </lineage>
</organism>
<evidence type="ECO:0000256" key="2">
    <source>
        <dbReference type="ARBA" id="ARBA00022638"/>
    </source>
</evidence>